<organism evidence="3 4">
    <name type="scientific">Fibrobacter succinogenes (strain ATCC 19169 / S85)</name>
    <dbReference type="NCBI Taxonomy" id="59374"/>
    <lineage>
        <taxon>Bacteria</taxon>
        <taxon>Pseudomonadati</taxon>
        <taxon>Fibrobacterota</taxon>
        <taxon>Fibrobacteria</taxon>
        <taxon>Fibrobacterales</taxon>
        <taxon>Fibrobacteraceae</taxon>
        <taxon>Fibrobacter</taxon>
    </lineage>
</organism>
<name>C9RPG8_FIBSS</name>
<keyword evidence="5" id="KW-1185">Reference proteome</keyword>
<dbReference type="KEGG" id="fsc:FSU_1475"/>
<proteinExistence type="predicted"/>
<reference evidence="2 5" key="1">
    <citation type="submission" date="2009-10" db="EMBL/GenBank/DDBJ databases">
        <title>Complete sequence of Fibrobacter succinogenes subsp. succinogenes S85.</title>
        <authorList>
            <consortium name="US DOE Joint Genome Institute"/>
            <person name="Lucas S."/>
            <person name="Copeland A."/>
            <person name="Lapidus A."/>
            <person name="Glavina del Rio T."/>
            <person name="Tice H."/>
            <person name="Bruce D."/>
            <person name="Goodwin L."/>
            <person name="Pitluck S."/>
            <person name="Chertkov O."/>
            <person name="Detter J.C."/>
            <person name="Han C."/>
            <person name="Tapia R."/>
            <person name="Larimer F."/>
            <person name="Land M."/>
            <person name="Hauser L."/>
            <person name="Kyrpides N."/>
            <person name="Mikhailova N."/>
            <person name="Weimer P.J."/>
            <person name="Stevenson D.M."/>
            <person name="Boyum J."/>
            <person name="Brumm P.I."/>
            <person name="Mead D."/>
        </authorList>
    </citation>
    <scope>NUCLEOTIDE SEQUENCE [LARGE SCALE GENOMIC DNA]</scope>
    <source>
        <strain evidence="5">ATCC 19169 / S85</strain>
        <strain evidence="2">S85</strain>
    </source>
</reference>
<accession>C9RPG8</accession>
<evidence type="ECO:0000313" key="2">
    <source>
        <dbReference type="EMBL" id="ACX74632.1"/>
    </source>
</evidence>
<evidence type="ECO:0000313" key="3">
    <source>
        <dbReference type="EMBL" id="ADL26443.1"/>
    </source>
</evidence>
<dbReference type="STRING" id="59374.FSU_1475"/>
<gene>
    <name evidence="2" type="ordered locus">Fisuc_1027</name>
    <name evidence="3" type="ordered locus">FSU_1475</name>
</gene>
<dbReference type="EMBL" id="CP001792">
    <property type="protein sequence ID" value="ACX74632.1"/>
    <property type="molecule type" value="Genomic_DNA"/>
</dbReference>
<dbReference type="Pfam" id="PF14394">
    <property type="entry name" value="DUF4423"/>
    <property type="match status" value="1"/>
</dbReference>
<dbReference type="RefSeq" id="WP_014545765.1">
    <property type="nucleotide sequence ID" value="NC_013410.1"/>
</dbReference>
<dbReference type="KEGG" id="fsu:Fisuc_1027"/>
<dbReference type="InterPro" id="IPR025537">
    <property type="entry name" value="DUF4423"/>
</dbReference>
<dbReference type="InterPro" id="IPR011873">
    <property type="entry name" value="CHP02147"/>
</dbReference>
<reference evidence="3" key="3">
    <citation type="submission" date="2010-08" db="EMBL/GenBank/DDBJ databases">
        <authorList>
            <person name="Durkin A.S."/>
            <person name="Nelson K.E."/>
            <person name="Morrison M."/>
            <person name="Forsberg C.W."/>
            <person name="Wilson D.B."/>
            <person name="Russell J.B."/>
            <person name="Cann I.K.O."/>
            <person name="Mackie R.I."/>
            <person name="White B.A."/>
        </authorList>
    </citation>
    <scope>NUCLEOTIDE SEQUENCE</scope>
    <source>
        <strain evidence="3">S85</strain>
    </source>
</reference>
<feature type="domain" description="DUF4423" evidence="1">
    <location>
        <begin position="106"/>
        <end position="268"/>
    </location>
</feature>
<dbReference type="eggNOG" id="ENOG5034BNB">
    <property type="taxonomic scope" value="Bacteria"/>
</dbReference>
<dbReference type="Proteomes" id="UP000001497">
    <property type="component" value="Chromosome"/>
</dbReference>
<reference evidence="4" key="2">
    <citation type="submission" date="2010-08" db="EMBL/GenBank/DDBJ databases">
        <title>Complete sequence of Fibrobacter succinogenes subsp. succinogenes S85.</title>
        <authorList>
            <person name="Durkin A.S."/>
            <person name="Nelson K.E."/>
            <person name="Morrison M."/>
            <person name="Forsberg C.W."/>
            <person name="Wilson D.B."/>
            <person name="Russell J.B."/>
            <person name="Cann I.K.O."/>
            <person name="Mackie R.I."/>
            <person name="White B.A."/>
        </authorList>
    </citation>
    <scope>NUCLEOTIDE SEQUENCE [LARGE SCALE GENOMIC DNA]</scope>
    <source>
        <strain evidence="4">ATCC 19169 / S85</strain>
    </source>
</reference>
<dbReference type="AlphaFoldDB" id="C9RPG8"/>
<dbReference type="NCBIfam" id="TIGR02147">
    <property type="entry name" value="Fsuc_second"/>
    <property type="match status" value="1"/>
</dbReference>
<sequence length="277" mass="31323">MKDILEYTSYRQYIADYYADKKAKSAFTWQEFTRAAGFSSPVHLKYASEGKLNLSDAAALRVAQAMHLVGYEQDYFCEMVKFDNAKTDAEKKDAFGKMLSIADSVKAKIIEGDSFRYFESWKNPVLRELAPAMPGAKPLALARACRPEITAAEVTESLNFLVKADLLKKDKDGNYKQTERGVTTGPMEVTPIAVREMHRQMGEFALEAIEGVAQDERHFSGLTLGITRDAYEKIVQEIAEFRKRIITIATQDSGMDEVYRLNVQFFPMTNKSFNKKG</sequence>
<dbReference type="OrthoDB" id="9772969at2"/>
<evidence type="ECO:0000259" key="1">
    <source>
        <dbReference type="Pfam" id="PF14394"/>
    </source>
</evidence>
<dbReference type="Proteomes" id="UP000000517">
    <property type="component" value="Chromosome"/>
</dbReference>
<evidence type="ECO:0000313" key="4">
    <source>
        <dbReference type="Proteomes" id="UP000000517"/>
    </source>
</evidence>
<dbReference type="HOGENOM" id="CLU_061509_0_0_0"/>
<protein>
    <recommendedName>
        <fullName evidence="1">DUF4423 domain-containing protein</fullName>
    </recommendedName>
</protein>
<dbReference type="EMBL" id="CP002158">
    <property type="protein sequence ID" value="ADL26443.1"/>
    <property type="molecule type" value="Genomic_DNA"/>
</dbReference>
<evidence type="ECO:0000313" key="5">
    <source>
        <dbReference type="Proteomes" id="UP000001497"/>
    </source>
</evidence>